<keyword evidence="12" id="KW-1185">Reference proteome</keyword>
<dbReference type="Pfam" id="PF04290">
    <property type="entry name" value="DctQ"/>
    <property type="match status" value="1"/>
</dbReference>
<evidence type="ECO:0000259" key="10">
    <source>
        <dbReference type="Pfam" id="PF04290"/>
    </source>
</evidence>
<comment type="similarity">
    <text evidence="8 9">Belongs to the TRAP transporter small permease family.</text>
</comment>
<evidence type="ECO:0000256" key="6">
    <source>
        <dbReference type="ARBA" id="ARBA00022989"/>
    </source>
</evidence>
<keyword evidence="6 9" id="KW-1133">Transmembrane helix</keyword>
<feature type="transmembrane region" description="Helical" evidence="9">
    <location>
        <begin position="34"/>
        <end position="56"/>
    </location>
</feature>
<evidence type="ECO:0000256" key="4">
    <source>
        <dbReference type="ARBA" id="ARBA00022519"/>
    </source>
</evidence>
<comment type="function">
    <text evidence="9">Part of the tripartite ATP-independent periplasmic (TRAP) transport system.</text>
</comment>
<evidence type="ECO:0000313" key="12">
    <source>
        <dbReference type="Proteomes" id="UP000672602"/>
    </source>
</evidence>
<keyword evidence="4 9" id="KW-0997">Cell inner membrane</keyword>
<name>A0A8J7V285_9PROT</name>
<dbReference type="PANTHER" id="PTHR35011">
    <property type="entry name" value="2,3-DIKETO-L-GULONATE TRAP TRANSPORTER SMALL PERMEASE PROTEIN YIAM"/>
    <property type="match status" value="1"/>
</dbReference>
<feature type="domain" description="Tripartite ATP-independent periplasmic transporters DctQ component" evidence="10">
    <location>
        <begin position="47"/>
        <end position="176"/>
    </location>
</feature>
<dbReference type="InterPro" id="IPR007387">
    <property type="entry name" value="TRAP_DctQ"/>
</dbReference>
<gene>
    <name evidence="11" type="ORF">KAJ83_07770</name>
</gene>
<feature type="transmembrane region" description="Helical" evidence="9">
    <location>
        <begin position="63"/>
        <end position="88"/>
    </location>
</feature>
<keyword evidence="2 9" id="KW-0813">Transport</keyword>
<comment type="caution">
    <text evidence="11">The sequence shown here is derived from an EMBL/GenBank/DDBJ whole genome shotgun (WGS) entry which is preliminary data.</text>
</comment>
<proteinExistence type="inferred from homology"/>
<dbReference type="GO" id="GO:0022857">
    <property type="term" value="F:transmembrane transporter activity"/>
    <property type="evidence" value="ECO:0007669"/>
    <property type="project" value="UniProtKB-UniRule"/>
</dbReference>
<dbReference type="AlphaFoldDB" id="A0A8J7V285"/>
<dbReference type="Proteomes" id="UP000672602">
    <property type="component" value="Unassembled WGS sequence"/>
</dbReference>
<organism evidence="11 12">
    <name type="scientific">Marivibrio halodurans</name>
    <dbReference type="NCBI Taxonomy" id="2039722"/>
    <lineage>
        <taxon>Bacteria</taxon>
        <taxon>Pseudomonadati</taxon>
        <taxon>Pseudomonadota</taxon>
        <taxon>Alphaproteobacteria</taxon>
        <taxon>Rhodospirillales</taxon>
        <taxon>Rhodospirillaceae</taxon>
        <taxon>Marivibrio</taxon>
    </lineage>
</organism>
<evidence type="ECO:0000313" key="11">
    <source>
        <dbReference type="EMBL" id="MBP5856901.1"/>
    </source>
</evidence>
<evidence type="ECO:0000256" key="8">
    <source>
        <dbReference type="ARBA" id="ARBA00038436"/>
    </source>
</evidence>
<feature type="transmembrane region" description="Helical" evidence="9">
    <location>
        <begin position="151"/>
        <end position="173"/>
    </location>
</feature>
<keyword evidence="5 9" id="KW-0812">Transmembrane</keyword>
<evidence type="ECO:0000256" key="5">
    <source>
        <dbReference type="ARBA" id="ARBA00022692"/>
    </source>
</evidence>
<reference evidence="11" key="1">
    <citation type="submission" date="2021-04" db="EMBL/GenBank/DDBJ databases">
        <authorList>
            <person name="Zhang D.-C."/>
        </authorList>
    </citation>
    <scope>NUCLEOTIDE SEQUENCE</scope>
    <source>
        <strain evidence="11">CGMCC 1.15697</strain>
    </source>
</reference>
<keyword evidence="3" id="KW-1003">Cell membrane</keyword>
<dbReference type="RefSeq" id="WP_210681483.1">
    <property type="nucleotide sequence ID" value="NZ_JAGMWN010000003.1"/>
</dbReference>
<keyword evidence="7 9" id="KW-0472">Membrane</keyword>
<evidence type="ECO:0000256" key="9">
    <source>
        <dbReference type="RuleBase" id="RU369079"/>
    </source>
</evidence>
<evidence type="ECO:0000256" key="3">
    <source>
        <dbReference type="ARBA" id="ARBA00022475"/>
    </source>
</evidence>
<comment type="subcellular location">
    <subcellularLocation>
        <location evidence="1 9">Cell inner membrane</location>
        <topology evidence="1 9">Multi-pass membrane protein</topology>
    </subcellularLocation>
</comment>
<evidence type="ECO:0000256" key="2">
    <source>
        <dbReference type="ARBA" id="ARBA00022448"/>
    </source>
</evidence>
<comment type="subunit">
    <text evidence="9">The complex comprises the extracytoplasmic solute receptor protein and the two transmembrane proteins.</text>
</comment>
<evidence type="ECO:0000256" key="1">
    <source>
        <dbReference type="ARBA" id="ARBA00004429"/>
    </source>
</evidence>
<dbReference type="GO" id="GO:0005886">
    <property type="term" value="C:plasma membrane"/>
    <property type="evidence" value="ECO:0007669"/>
    <property type="project" value="UniProtKB-SubCell"/>
</dbReference>
<feature type="transmembrane region" description="Helical" evidence="9">
    <location>
        <begin position="108"/>
        <end position="130"/>
    </location>
</feature>
<evidence type="ECO:0000256" key="7">
    <source>
        <dbReference type="ARBA" id="ARBA00023136"/>
    </source>
</evidence>
<sequence length="189" mass="20201">MPCSPDHDPGDRRDAGAVRFARRLASAVEALTRLGAYVGIGALAVAILIVVVDVVWRRIGGQALIGAVDLTQLCVMAAAFLSIPYAFVRRSHVVVDLLAGRLSADGRRLLDLLGAVLSTALLGLILYLGWGRAMEQLRYGDVSQDLAIPMIWYWGFLLTGAGLSVLAAFAFFLRRLVGADDPPVREGAA</sequence>
<accession>A0A8J7V285</accession>
<dbReference type="EMBL" id="JAGMWN010000003">
    <property type="protein sequence ID" value="MBP5856901.1"/>
    <property type="molecule type" value="Genomic_DNA"/>
</dbReference>
<protein>
    <recommendedName>
        <fullName evidence="9">TRAP transporter small permease protein</fullName>
    </recommendedName>
</protein>
<dbReference type="InterPro" id="IPR055348">
    <property type="entry name" value="DctQ"/>
</dbReference>